<feature type="domain" description="MacB-like periplasmic core" evidence="8">
    <location>
        <begin position="19"/>
        <end position="233"/>
    </location>
</feature>
<sequence>MKIAFRNFLTMLRRYKASSLLNIVGLTLAFTAFYIILVQVRWELTYNRSIPDADRIYLVELQSWYEPGSWQSWINRPVSERVIASASGVEAGGCSWGGFGSGLVWRQNASRMGYDKFAVSAGAISVPLLDVFSFRSVEGDVHDMARSGSVIVSRRTAERLDVGVGDMLWVDTENPSPENAREIVAVFEDFPDNSLLAECEVAYDLGDRCLDDPSEWSFNYFVKLRPGTDPGQFVAFWDGVRREMNAEAAADGGYTSDELPVRLSSLPQLYFETDARVPCAQGSEATTWTLLGIALLVIVLAFINFVNFFFALVPVRIRTVNTFKVFGASASSLRFGFVFEAVGLVVVSLFAAWYLAFFVKGTEFASYISASLALSENLPVVAAVVAVALVMALSASLYPAWYITSFAPALVVKGSFSGTAGGRLLRTVLLGVQFTIAVGLIVATGFIRLQHDYMMNHDMGFDKRDLVAVRLSNTAARSYDVLRDRLLSDPRILDVTGAEGRLVNVSRMGWSREFKGRQVSFQAYIVKWNFLRMMGIPVTDGRDFLDSDDRKPVGSLICNEAARREFDLHLGDPIGGFCDDDPIVGFCADFNFKPLQYGVAPFVFYVLPEEMSQLSGGRSARVLYVRHAPDADIASVTEWIRRCIVETDPRLTPGELQVRTFGEELGAEYGKERRLSTVVGLFTLLSVVIALMGVFGIVLFETQRRRREIAIRKVMGATTGEVLRMFNRRYAAMVLVCFAVAAPLSAWAVSRWLSTFAYRVPMHWWVFAAALLAVLAVTVLTVTVRSWRAASENPADSVKSE</sequence>
<keyword evidence="4 6" id="KW-1133">Transmembrane helix</keyword>
<accession>A0A4Y1X1T4</accession>
<feature type="transmembrane region" description="Helical" evidence="6">
    <location>
        <begin position="335"/>
        <end position="358"/>
    </location>
</feature>
<feature type="domain" description="ABC3 transporter permease C-terminal" evidence="7">
    <location>
        <begin position="681"/>
        <end position="794"/>
    </location>
</feature>
<dbReference type="InterPro" id="IPR003838">
    <property type="entry name" value="ABC3_permease_C"/>
</dbReference>
<keyword evidence="5 6" id="KW-0472">Membrane</keyword>
<evidence type="ECO:0000259" key="7">
    <source>
        <dbReference type="Pfam" id="PF02687"/>
    </source>
</evidence>
<feature type="transmembrane region" description="Helical" evidence="6">
    <location>
        <begin position="424"/>
        <end position="447"/>
    </location>
</feature>
<feature type="transmembrane region" description="Helical" evidence="6">
    <location>
        <begin position="288"/>
        <end position="315"/>
    </location>
</feature>
<dbReference type="EMBL" id="AP019736">
    <property type="protein sequence ID" value="BBL06449.1"/>
    <property type="molecule type" value="Genomic_DNA"/>
</dbReference>
<organism evidence="9 10">
    <name type="scientific">Alistipes dispar</name>
    <dbReference type="NCBI Taxonomy" id="2585119"/>
    <lineage>
        <taxon>Bacteria</taxon>
        <taxon>Pseudomonadati</taxon>
        <taxon>Bacteroidota</taxon>
        <taxon>Bacteroidia</taxon>
        <taxon>Bacteroidales</taxon>
        <taxon>Rikenellaceae</taxon>
        <taxon>Alistipes</taxon>
    </lineage>
</organism>
<feature type="transmembrane region" description="Helical" evidence="6">
    <location>
        <begin position="730"/>
        <end position="750"/>
    </location>
</feature>
<reference evidence="10" key="1">
    <citation type="submission" date="2019-06" db="EMBL/GenBank/DDBJ databases">
        <title>Alistipes onderdonkii subsp. vulgaris subsp. nov., Alistipes dispar sp. nov. and Alistipes communis sp. nov., isolated from human faeces, and creation of Alistipes onderdonkii subsp. onderdonkii subsp. nov.</title>
        <authorList>
            <person name="Sakamoto M."/>
            <person name="Ikeyama N."/>
            <person name="Ogata Y."/>
            <person name="Suda W."/>
            <person name="Iino T."/>
            <person name="Hattori M."/>
            <person name="Ohkuma M."/>
        </authorList>
    </citation>
    <scope>NUCLEOTIDE SEQUENCE [LARGE SCALE GENOMIC DNA]</scope>
    <source>
        <strain evidence="10">5CPEGH6</strain>
    </source>
</reference>
<feature type="transmembrane region" description="Helical" evidence="6">
    <location>
        <begin position="20"/>
        <end position="42"/>
    </location>
</feature>
<dbReference type="InterPro" id="IPR050250">
    <property type="entry name" value="Macrolide_Exporter_MacB"/>
</dbReference>
<name>A0A4Y1X1T4_9BACT</name>
<evidence type="ECO:0000256" key="3">
    <source>
        <dbReference type="ARBA" id="ARBA00022692"/>
    </source>
</evidence>
<feature type="transmembrane region" description="Helical" evidence="6">
    <location>
        <begin position="762"/>
        <end position="784"/>
    </location>
</feature>
<dbReference type="Proteomes" id="UP000319374">
    <property type="component" value="Chromosome"/>
</dbReference>
<dbReference type="OrthoDB" id="973461at2"/>
<evidence type="ECO:0000256" key="5">
    <source>
        <dbReference type="ARBA" id="ARBA00023136"/>
    </source>
</evidence>
<dbReference type="KEGG" id="ada:A5CPEGH6_10870"/>
<evidence type="ECO:0000313" key="9">
    <source>
        <dbReference type="EMBL" id="BBL06449.1"/>
    </source>
</evidence>
<evidence type="ECO:0000256" key="1">
    <source>
        <dbReference type="ARBA" id="ARBA00004651"/>
    </source>
</evidence>
<evidence type="ECO:0000256" key="6">
    <source>
        <dbReference type="SAM" id="Phobius"/>
    </source>
</evidence>
<comment type="subcellular location">
    <subcellularLocation>
        <location evidence="1">Cell membrane</location>
        <topology evidence="1">Multi-pass membrane protein</topology>
    </subcellularLocation>
</comment>
<feature type="transmembrane region" description="Helical" evidence="6">
    <location>
        <begin position="678"/>
        <end position="700"/>
    </location>
</feature>
<evidence type="ECO:0000313" key="10">
    <source>
        <dbReference type="Proteomes" id="UP000319374"/>
    </source>
</evidence>
<keyword evidence="10" id="KW-1185">Reference proteome</keyword>
<dbReference type="Pfam" id="PF12704">
    <property type="entry name" value="MacB_PCD"/>
    <property type="match status" value="1"/>
</dbReference>
<gene>
    <name evidence="9" type="ORF">A5CPEGH6_10870</name>
</gene>
<evidence type="ECO:0000256" key="2">
    <source>
        <dbReference type="ARBA" id="ARBA00022475"/>
    </source>
</evidence>
<evidence type="ECO:0000259" key="8">
    <source>
        <dbReference type="Pfam" id="PF12704"/>
    </source>
</evidence>
<dbReference type="PANTHER" id="PTHR30572:SF18">
    <property type="entry name" value="ABC-TYPE MACROLIDE FAMILY EXPORT SYSTEM PERMEASE COMPONENT 2"/>
    <property type="match status" value="1"/>
</dbReference>
<feature type="transmembrane region" description="Helical" evidence="6">
    <location>
        <begin position="378"/>
        <end position="403"/>
    </location>
</feature>
<dbReference type="PANTHER" id="PTHR30572">
    <property type="entry name" value="MEMBRANE COMPONENT OF TRANSPORTER-RELATED"/>
    <property type="match status" value="1"/>
</dbReference>
<dbReference type="GO" id="GO:0022857">
    <property type="term" value="F:transmembrane transporter activity"/>
    <property type="evidence" value="ECO:0007669"/>
    <property type="project" value="TreeGrafter"/>
</dbReference>
<proteinExistence type="predicted"/>
<keyword evidence="2" id="KW-1003">Cell membrane</keyword>
<feature type="domain" description="ABC3 transporter permease C-terminal" evidence="7">
    <location>
        <begin position="293"/>
        <end position="406"/>
    </location>
</feature>
<dbReference type="RefSeq" id="WP_141428267.1">
    <property type="nucleotide sequence ID" value="NZ_AP019736.1"/>
</dbReference>
<evidence type="ECO:0000256" key="4">
    <source>
        <dbReference type="ARBA" id="ARBA00022989"/>
    </source>
</evidence>
<dbReference type="GeneID" id="98673065"/>
<dbReference type="AlphaFoldDB" id="A0A4Y1X1T4"/>
<protein>
    <submittedName>
        <fullName evidence="9">ABC transporter permease</fullName>
    </submittedName>
</protein>
<keyword evidence="3 6" id="KW-0812">Transmembrane</keyword>
<dbReference type="InterPro" id="IPR025857">
    <property type="entry name" value="MacB_PCD"/>
</dbReference>
<dbReference type="GO" id="GO:0005886">
    <property type="term" value="C:plasma membrane"/>
    <property type="evidence" value="ECO:0007669"/>
    <property type="project" value="UniProtKB-SubCell"/>
</dbReference>
<dbReference type="Pfam" id="PF02687">
    <property type="entry name" value="FtsX"/>
    <property type="match status" value="2"/>
</dbReference>